<protein>
    <submittedName>
        <fullName evidence="3">Uncharacterized protein</fullName>
    </submittedName>
</protein>
<feature type="compositionally biased region" description="Basic and acidic residues" evidence="1">
    <location>
        <begin position="90"/>
        <end position="99"/>
    </location>
</feature>
<name>A0A814ZPX0_9BILA</name>
<feature type="compositionally biased region" description="Basic and acidic residues" evidence="1">
    <location>
        <begin position="1"/>
        <end position="12"/>
    </location>
</feature>
<feature type="compositionally biased region" description="Basic and acidic residues" evidence="1">
    <location>
        <begin position="282"/>
        <end position="295"/>
    </location>
</feature>
<sequence>MDRQQYSHESYEQRSYPSEPYEPKSHPRKPYPPEHYVHDPYEQRPRKPYPPESYVHDPHEQRPRKPYPPESYVQDPHEQRPRKPYLPESYVHDPHEQRPRKPYPPEPYVQDPYGSRPPPWKSYPPEHYVHQRYSQHGAPHLSIVAQARAVNDILPAYVPGVLGGLQLVLWLAIMSLEGGGLAYHPTLGTAYAAGAVIAISTGNSVYAGCIAKLPILKGLLACSVFMFLSSIAYISAYIAISIWLCTKGKTNTRDRRAAYDPGQDSVTIHGRQLDYPTGDYEYTDRSRDHHYKPNPDGHGSPPTSRLPYKPNPYVADEGHF</sequence>
<feature type="transmembrane region" description="Helical" evidence="2">
    <location>
        <begin position="188"/>
        <end position="207"/>
    </location>
</feature>
<feature type="region of interest" description="Disordered" evidence="1">
    <location>
        <begin position="255"/>
        <end position="320"/>
    </location>
</feature>
<feature type="region of interest" description="Disordered" evidence="1">
    <location>
        <begin position="1"/>
        <end position="116"/>
    </location>
</feature>
<organism evidence="3 7">
    <name type="scientific">Adineta steineri</name>
    <dbReference type="NCBI Taxonomy" id="433720"/>
    <lineage>
        <taxon>Eukaryota</taxon>
        <taxon>Metazoa</taxon>
        <taxon>Spiralia</taxon>
        <taxon>Gnathifera</taxon>
        <taxon>Rotifera</taxon>
        <taxon>Eurotatoria</taxon>
        <taxon>Bdelloidea</taxon>
        <taxon>Adinetida</taxon>
        <taxon>Adinetidae</taxon>
        <taxon>Adineta</taxon>
    </lineage>
</organism>
<keyword evidence="2" id="KW-0812">Transmembrane</keyword>
<reference evidence="3" key="1">
    <citation type="submission" date="2021-02" db="EMBL/GenBank/DDBJ databases">
        <authorList>
            <person name="Nowell W R."/>
        </authorList>
    </citation>
    <scope>NUCLEOTIDE SEQUENCE</scope>
</reference>
<dbReference type="Proteomes" id="UP000663881">
    <property type="component" value="Unassembled WGS sequence"/>
</dbReference>
<evidence type="ECO:0000313" key="7">
    <source>
        <dbReference type="Proteomes" id="UP000663845"/>
    </source>
</evidence>
<keyword evidence="2" id="KW-1133">Transmembrane helix</keyword>
<keyword evidence="2" id="KW-0472">Membrane</keyword>
<dbReference type="EMBL" id="CAJOAY010004021">
    <property type="protein sequence ID" value="CAF4051242.1"/>
    <property type="molecule type" value="Genomic_DNA"/>
</dbReference>
<proteinExistence type="predicted"/>
<dbReference type="Proteomes" id="UP000663891">
    <property type="component" value="Unassembled WGS sequence"/>
</dbReference>
<evidence type="ECO:0000313" key="4">
    <source>
        <dbReference type="EMBL" id="CAF1502367.1"/>
    </source>
</evidence>
<evidence type="ECO:0000313" key="5">
    <source>
        <dbReference type="EMBL" id="CAF4051242.1"/>
    </source>
</evidence>
<dbReference type="Proteomes" id="UP000663844">
    <property type="component" value="Unassembled WGS sequence"/>
</dbReference>
<evidence type="ECO:0000313" key="3">
    <source>
        <dbReference type="EMBL" id="CAF1245867.1"/>
    </source>
</evidence>
<dbReference type="EMBL" id="CAJNON010002176">
    <property type="protein sequence ID" value="CAF1502367.1"/>
    <property type="molecule type" value="Genomic_DNA"/>
</dbReference>
<evidence type="ECO:0000256" key="2">
    <source>
        <dbReference type="SAM" id="Phobius"/>
    </source>
</evidence>
<evidence type="ECO:0000256" key="1">
    <source>
        <dbReference type="SAM" id="MobiDB-lite"/>
    </source>
</evidence>
<dbReference type="AlphaFoldDB" id="A0A814ZPX0"/>
<accession>A0A814ZPX0</accession>
<dbReference type="EMBL" id="CAJOAZ010006137">
    <property type="protein sequence ID" value="CAF4124763.1"/>
    <property type="molecule type" value="Genomic_DNA"/>
</dbReference>
<gene>
    <name evidence="3" type="ORF">JYZ213_LOCUS29339</name>
    <name evidence="5" type="ORF">OKA104_LOCUS32795</name>
    <name evidence="6" type="ORF">OXD698_LOCUS36689</name>
    <name evidence="4" type="ORF">VCS650_LOCUS42317</name>
</gene>
<feature type="compositionally biased region" description="Basic and acidic residues" evidence="1">
    <location>
        <begin position="54"/>
        <end position="63"/>
    </location>
</feature>
<dbReference type="EMBL" id="CAJNOG010000446">
    <property type="protein sequence ID" value="CAF1245867.1"/>
    <property type="molecule type" value="Genomic_DNA"/>
</dbReference>
<evidence type="ECO:0000313" key="6">
    <source>
        <dbReference type="EMBL" id="CAF4124763.1"/>
    </source>
</evidence>
<feature type="transmembrane region" description="Helical" evidence="2">
    <location>
        <begin position="156"/>
        <end position="176"/>
    </location>
</feature>
<feature type="transmembrane region" description="Helical" evidence="2">
    <location>
        <begin position="219"/>
        <end position="244"/>
    </location>
</feature>
<dbReference type="Proteomes" id="UP000663845">
    <property type="component" value="Unassembled WGS sequence"/>
</dbReference>
<feature type="compositionally biased region" description="Basic and acidic residues" evidence="1">
    <location>
        <begin position="21"/>
        <end position="45"/>
    </location>
</feature>
<comment type="caution">
    <text evidence="3">The sequence shown here is derived from an EMBL/GenBank/DDBJ whole genome shotgun (WGS) entry which is preliminary data.</text>
</comment>